<sequence length="125" mass="14201">MFDFHGPERRRHRVFVTRNTEYHVRDGICVAVRDREGSGFRASHIAINLRLEGAVRSGPHGLPMPDCDGPRVGASIYFTREDTDGHEQHIVTSRIERIERPEKRIVLTYPAPAGKRASAQRKTLS</sequence>
<dbReference type="AlphaFoldDB" id="A0A017T0V1"/>
<dbReference type="STRING" id="1192034.CAP_7102"/>
<reference evidence="1 2" key="1">
    <citation type="submission" date="2013-05" db="EMBL/GenBank/DDBJ databases">
        <title>Genome assembly of Chondromyces apiculatus DSM 436.</title>
        <authorList>
            <person name="Sharma G."/>
            <person name="Khatri I."/>
            <person name="Kaur C."/>
            <person name="Mayilraj S."/>
            <person name="Subramanian S."/>
        </authorList>
    </citation>
    <scope>NUCLEOTIDE SEQUENCE [LARGE SCALE GENOMIC DNA]</scope>
    <source>
        <strain evidence="1 2">DSM 436</strain>
    </source>
</reference>
<dbReference type="RefSeq" id="WP_156041306.1">
    <property type="nucleotide sequence ID" value="NZ_ASRX01000060.1"/>
</dbReference>
<comment type="caution">
    <text evidence="1">The sequence shown here is derived from an EMBL/GenBank/DDBJ whole genome shotgun (WGS) entry which is preliminary data.</text>
</comment>
<dbReference type="OrthoDB" id="5516780at2"/>
<keyword evidence="2" id="KW-1185">Reference proteome</keyword>
<protein>
    <submittedName>
        <fullName evidence="1">Uncharacterized protein</fullName>
    </submittedName>
</protein>
<proteinExistence type="predicted"/>
<accession>A0A017T0V1</accession>
<dbReference type="Proteomes" id="UP000019678">
    <property type="component" value="Unassembled WGS sequence"/>
</dbReference>
<name>A0A017T0V1_9BACT</name>
<gene>
    <name evidence="1" type="ORF">CAP_7102</name>
</gene>
<organism evidence="1 2">
    <name type="scientific">Chondromyces apiculatus DSM 436</name>
    <dbReference type="NCBI Taxonomy" id="1192034"/>
    <lineage>
        <taxon>Bacteria</taxon>
        <taxon>Pseudomonadati</taxon>
        <taxon>Myxococcota</taxon>
        <taxon>Polyangia</taxon>
        <taxon>Polyangiales</taxon>
        <taxon>Polyangiaceae</taxon>
        <taxon>Chondromyces</taxon>
    </lineage>
</organism>
<evidence type="ECO:0000313" key="1">
    <source>
        <dbReference type="EMBL" id="EYF02480.1"/>
    </source>
</evidence>
<dbReference type="EMBL" id="ASRX01000060">
    <property type="protein sequence ID" value="EYF02480.1"/>
    <property type="molecule type" value="Genomic_DNA"/>
</dbReference>
<evidence type="ECO:0000313" key="2">
    <source>
        <dbReference type="Proteomes" id="UP000019678"/>
    </source>
</evidence>